<dbReference type="EMBL" id="CP011387">
    <property type="protein sequence ID" value="ANE42450.1"/>
    <property type="molecule type" value="Genomic_DNA"/>
</dbReference>
<sequence length="289" mass="31338">MSRVFFFFPHWSRTAALGTLLLLPAAQAKPNVIVSFQPLFDVVTRVAEPHAAVERAAPLGASPHDFDPTVRDIARIRSADLAIMAGLGADDWLERYVKASGSPAKVLKLGNVMTFTRIREGSATDPHWWLDARLMAQAARTVGTHLAALDPQHAAAYRANAEREAVRLTALDAELRRTLVPVRGGKLVTFHNAFGYFARAYGLTVSATITPLAGIEPSAQRMAQTVQTIRTAGVRAVFAEPQLPQGPARAVAAEAGVPLFVLDPEGSVQTPNYADMMRRNRDTLLQALK</sequence>
<organism evidence="6 7">
    <name type="scientific">Deinococcus puniceus</name>
    <dbReference type="NCBI Taxonomy" id="1182568"/>
    <lineage>
        <taxon>Bacteria</taxon>
        <taxon>Thermotogati</taxon>
        <taxon>Deinococcota</taxon>
        <taxon>Deinococci</taxon>
        <taxon>Deinococcales</taxon>
        <taxon>Deinococcaceae</taxon>
        <taxon>Deinococcus</taxon>
    </lineage>
</organism>
<dbReference type="InterPro" id="IPR050492">
    <property type="entry name" value="Bact_metal-bind_prot9"/>
</dbReference>
<dbReference type="GO" id="GO:0007155">
    <property type="term" value="P:cell adhesion"/>
    <property type="evidence" value="ECO:0007669"/>
    <property type="project" value="InterPro"/>
</dbReference>
<dbReference type="KEGG" id="dpu:SU48_00250"/>
<dbReference type="STRING" id="1182568.SU48_00250"/>
<dbReference type="RefSeq" id="WP_064013495.1">
    <property type="nucleotide sequence ID" value="NZ_CP011387.1"/>
</dbReference>
<keyword evidence="2 4" id="KW-0813">Transport</keyword>
<dbReference type="Gene3D" id="3.40.50.1980">
    <property type="entry name" value="Nitrogenase molybdenum iron protein domain"/>
    <property type="match status" value="2"/>
</dbReference>
<evidence type="ECO:0000256" key="4">
    <source>
        <dbReference type="RuleBase" id="RU003512"/>
    </source>
</evidence>
<dbReference type="GO" id="GO:0030001">
    <property type="term" value="P:metal ion transport"/>
    <property type="evidence" value="ECO:0007669"/>
    <property type="project" value="InterPro"/>
</dbReference>
<evidence type="ECO:0000313" key="7">
    <source>
        <dbReference type="Proteomes" id="UP000077363"/>
    </source>
</evidence>
<dbReference type="Proteomes" id="UP000077363">
    <property type="component" value="Chromosome"/>
</dbReference>
<evidence type="ECO:0000313" key="6">
    <source>
        <dbReference type="EMBL" id="ANE42450.1"/>
    </source>
</evidence>
<dbReference type="InterPro" id="IPR006127">
    <property type="entry name" value="ZnuA-like"/>
</dbReference>
<reference evidence="6 7" key="1">
    <citation type="submission" date="2015-01" db="EMBL/GenBank/DDBJ databases">
        <title>Deinococcus puniceus/DY1/ whole genome sequencing.</title>
        <authorList>
            <person name="Kim M.K."/>
            <person name="Srinivasan S."/>
            <person name="Lee J.-J."/>
        </authorList>
    </citation>
    <scope>NUCLEOTIDE SEQUENCE [LARGE SCALE GENOMIC DNA]</scope>
    <source>
        <strain evidence="6 7">DY1</strain>
    </source>
</reference>
<gene>
    <name evidence="6" type="ORF">SU48_00250</name>
</gene>
<evidence type="ECO:0000256" key="2">
    <source>
        <dbReference type="ARBA" id="ARBA00022448"/>
    </source>
</evidence>
<dbReference type="OrthoDB" id="9793396at2"/>
<keyword evidence="7" id="KW-1185">Reference proteome</keyword>
<dbReference type="Pfam" id="PF01297">
    <property type="entry name" value="ZnuA"/>
    <property type="match status" value="1"/>
</dbReference>
<dbReference type="PANTHER" id="PTHR42953:SF3">
    <property type="entry name" value="HIGH-AFFINITY ZINC UPTAKE SYSTEM PROTEIN ZNUA"/>
    <property type="match status" value="1"/>
</dbReference>
<feature type="signal peptide" evidence="5">
    <location>
        <begin position="1"/>
        <end position="28"/>
    </location>
</feature>
<name>A0A172T645_9DEIO</name>
<dbReference type="PATRIC" id="fig|1182568.3.peg.55"/>
<dbReference type="InterPro" id="IPR006129">
    <property type="entry name" value="AdhesinB"/>
</dbReference>
<evidence type="ECO:0008006" key="8">
    <source>
        <dbReference type="Google" id="ProtNLM"/>
    </source>
</evidence>
<dbReference type="InterPro" id="IPR006128">
    <property type="entry name" value="Lipoprotein_PsaA-like"/>
</dbReference>
<accession>A0A172T645</accession>
<feature type="chain" id="PRO_5008000404" description="Zinc ABC transporter substrate-binding protein" evidence="5">
    <location>
        <begin position="29"/>
        <end position="289"/>
    </location>
</feature>
<dbReference type="SUPFAM" id="SSF53807">
    <property type="entry name" value="Helical backbone' metal receptor"/>
    <property type="match status" value="1"/>
</dbReference>
<dbReference type="AlphaFoldDB" id="A0A172T645"/>
<dbReference type="PANTHER" id="PTHR42953">
    <property type="entry name" value="HIGH-AFFINITY ZINC UPTAKE SYSTEM PROTEIN ZNUA-RELATED"/>
    <property type="match status" value="1"/>
</dbReference>
<proteinExistence type="inferred from homology"/>
<keyword evidence="3 5" id="KW-0732">Signal</keyword>
<dbReference type="PRINTS" id="PR00690">
    <property type="entry name" value="ADHESNFAMILY"/>
</dbReference>
<evidence type="ECO:0000256" key="5">
    <source>
        <dbReference type="SAM" id="SignalP"/>
    </source>
</evidence>
<evidence type="ECO:0000256" key="1">
    <source>
        <dbReference type="ARBA" id="ARBA00011028"/>
    </source>
</evidence>
<dbReference type="GO" id="GO:0046872">
    <property type="term" value="F:metal ion binding"/>
    <property type="evidence" value="ECO:0007669"/>
    <property type="project" value="InterPro"/>
</dbReference>
<evidence type="ECO:0000256" key="3">
    <source>
        <dbReference type="ARBA" id="ARBA00022729"/>
    </source>
</evidence>
<protein>
    <recommendedName>
        <fullName evidence="8">Zinc ABC transporter substrate-binding protein</fullName>
    </recommendedName>
</protein>
<dbReference type="PRINTS" id="PR00691">
    <property type="entry name" value="ADHESINB"/>
</dbReference>
<comment type="similarity">
    <text evidence="1 4">Belongs to the bacterial solute-binding protein 9 family.</text>
</comment>